<keyword evidence="10" id="KW-1185">Reference proteome</keyword>
<evidence type="ECO:0000313" key="10">
    <source>
        <dbReference type="Proteomes" id="UP000192840"/>
    </source>
</evidence>
<feature type="transmembrane region" description="Helical" evidence="7">
    <location>
        <begin position="258"/>
        <end position="277"/>
    </location>
</feature>
<evidence type="ECO:0000256" key="6">
    <source>
        <dbReference type="ARBA" id="ARBA00023136"/>
    </source>
</evidence>
<dbReference type="InterPro" id="IPR020846">
    <property type="entry name" value="MFS_dom"/>
</dbReference>
<dbReference type="PROSITE" id="PS50850">
    <property type="entry name" value="MFS"/>
    <property type="match status" value="1"/>
</dbReference>
<protein>
    <submittedName>
        <fullName evidence="9">Predicted arabinose efflux permease, MFS family</fullName>
    </submittedName>
</protein>
<evidence type="ECO:0000256" key="2">
    <source>
        <dbReference type="ARBA" id="ARBA00022448"/>
    </source>
</evidence>
<gene>
    <name evidence="9" type="ORF">SAMN05660733_08188</name>
</gene>
<dbReference type="STRING" id="40571.SAMN05660733_08188"/>
<feature type="transmembrane region" description="Helical" evidence="7">
    <location>
        <begin position="21"/>
        <end position="44"/>
    </location>
</feature>
<dbReference type="GO" id="GO:0022857">
    <property type="term" value="F:transmembrane transporter activity"/>
    <property type="evidence" value="ECO:0007669"/>
    <property type="project" value="InterPro"/>
</dbReference>
<evidence type="ECO:0000256" key="4">
    <source>
        <dbReference type="ARBA" id="ARBA00022692"/>
    </source>
</evidence>
<proteinExistence type="predicted"/>
<keyword evidence="4 7" id="KW-0812">Transmembrane</keyword>
<evidence type="ECO:0000313" key="9">
    <source>
        <dbReference type="EMBL" id="SMD25549.1"/>
    </source>
</evidence>
<feature type="transmembrane region" description="Helical" evidence="7">
    <location>
        <begin position="50"/>
        <end position="71"/>
    </location>
</feature>
<dbReference type="InterPro" id="IPR036259">
    <property type="entry name" value="MFS_trans_sf"/>
</dbReference>
<feature type="transmembrane region" description="Helical" evidence="7">
    <location>
        <begin position="107"/>
        <end position="134"/>
    </location>
</feature>
<evidence type="ECO:0000256" key="1">
    <source>
        <dbReference type="ARBA" id="ARBA00004429"/>
    </source>
</evidence>
<sequence length="407" mass="42026">MTSARRPTLRTVLRNRGYRRLFTAQTISRWGDTVNTVALVVLVFQLTGSGLGVSGVVIAEIVPVLLLAPIAGAIVDRLPRIRVMVAADVVRMVLAAALPVFDQHVIAVFLIAFGLSAGSVFFNPASASVLPSIVAKDELVAANSGLWSAAVVSQIALAPAAGVLVAVWGPSPAFLINAATFALSALALTRLRLPKTPAPVSTASWTTRVLEGPRLLLHDRLLRVLASVQLLAALSAGATSALLVVLAERHLGTGPGGFGLLMGAIGVGAALGPLLLARLTANPRQPALIFGPYLLRGAVDVVLATSRSLPVAMTALAFYGVGTSTGMVTYNSLLQAEVAEHQRGRVFAGFDMIWQTGRLASIALGGLAADSLGIRAVYLLGGGLLLLAGTIGLLGLPRHGASDHHST</sequence>
<dbReference type="OrthoDB" id="4610622at2"/>
<feature type="transmembrane region" description="Helical" evidence="7">
    <location>
        <begin position="224"/>
        <end position="246"/>
    </location>
</feature>
<keyword evidence="5 7" id="KW-1133">Transmembrane helix</keyword>
<reference evidence="10" key="1">
    <citation type="submission" date="2017-04" db="EMBL/GenBank/DDBJ databases">
        <authorList>
            <person name="Varghese N."/>
            <person name="Submissions S."/>
        </authorList>
    </citation>
    <scope>NUCLEOTIDE SEQUENCE [LARGE SCALE GENOMIC DNA]</scope>
    <source>
        <strain evidence="10">DSM 44073</strain>
    </source>
</reference>
<dbReference type="RefSeq" id="WP_036017017.1">
    <property type="nucleotide sequence ID" value="NZ_FWYC01000028.1"/>
</dbReference>
<feature type="transmembrane region" description="Helical" evidence="7">
    <location>
        <begin position="376"/>
        <end position="396"/>
    </location>
</feature>
<accession>A0A1W2FUB9</accession>
<dbReference type="AlphaFoldDB" id="A0A1W2FUB9"/>
<dbReference type="Proteomes" id="UP000192840">
    <property type="component" value="Unassembled WGS sequence"/>
</dbReference>
<dbReference type="PANTHER" id="PTHR23513">
    <property type="entry name" value="INTEGRAL MEMBRANE EFFLUX PROTEIN-RELATED"/>
    <property type="match status" value="1"/>
</dbReference>
<keyword evidence="2" id="KW-0813">Transport</keyword>
<dbReference type="Pfam" id="PF05977">
    <property type="entry name" value="MFS_3"/>
    <property type="match status" value="1"/>
</dbReference>
<keyword evidence="3" id="KW-1003">Cell membrane</keyword>
<feature type="transmembrane region" description="Helical" evidence="7">
    <location>
        <begin position="146"/>
        <end position="168"/>
    </location>
</feature>
<organism evidence="9 10">
    <name type="scientific">Lentzea albidocapillata</name>
    <dbReference type="NCBI Taxonomy" id="40571"/>
    <lineage>
        <taxon>Bacteria</taxon>
        <taxon>Bacillati</taxon>
        <taxon>Actinomycetota</taxon>
        <taxon>Actinomycetes</taxon>
        <taxon>Pseudonocardiales</taxon>
        <taxon>Pseudonocardiaceae</taxon>
        <taxon>Lentzea</taxon>
    </lineage>
</organism>
<evidence type="ECO:0000256" key="3">
    <source>
        <dbReference type="ARBA" id="ARBA00022475"/>
    </source>
</evidence>
<feature type="domain" description="Major facilitator superfamily (MFS) profile" evidence="8">
    <location>
        <begin position="221"/>
        <end position="407"/>
    </location>
</feature>
<dbReference type="PANTHER" id="PTHR23513:SF9">
    <property type="entry name" value="ENTEROBACTIN EXPORTER ENTS"/>
    <property type="match status" value="1"/>
</dbReference>
<dbReference type="EMBL" id="FWYC01000028">
    <property type="protein sequence ID" value="SMD25549.1"/>
    <property type="molecule type" value="Genomic_DNA"/>
</dbReference>
<feature type="transmembrane region" description="Helical" evidence="7">
    <location>
        <begin position="174"/>
        <end position="191"/>
    </location>
</feature>
<evidence type="ECO:0000256" key="5">
    <source>
        <dbReference type="ARBA" id="ARBA00022989"/>
    </source>
</evidence>
<name>A0A1W2FUB9_9PSEU</name>
<dbReference type="Gene3D" id="1.20.1250.20">
    <property type="entry name" value="MFS general substrate transporter like domains"/>
    <property type="match status" value="1"/>
</dbReference>
<evidence type="ECO:0000256" key="7">
    <source>
        <dbReference type="SAM" id="Phobius"/>
    </source>
</evidence>
<dbReference type="InterPro" id="IPR010290">
    <property type="entry name" value="TM_effector"/>
</dbReference>
<dbReference type="CDD" id="cd06173">
    <property type="entry name" value="MFS_MefA_like"/>
    <property type="match status" value="1"/>
</dbReference>
<evidence type="ECO:0000259" key="8">
    <source>
        <dbReference type="PROSITE" id="PS50850"/>
    </source>
</evidence>
<keyword evidence="6 7" id="KW-0472">Membrane</keyword>
<dbReference type="GO" id="GO:0005886">
    <property type="term" value="C:plasma membrane"/>
    <property type="evidence" value="ECO:0007669"/>
    <property type="project" value="UniProtKB-SubCell"/>
</dbReference>
<dbReference type="SUPFAM" id="SSF103473">
    <property type="entry name" value="MFS general substrate transporter"/>
    <property type="match status" value="1"/>
</dbReference>
<dbReference type="eggNOG" id="COG2814">
    <property type="taxonomic scope" value="Bacteria"/>
</dbReference>
<comment type="subcellular location">
    <subcellularLocation>
        <location evidence="1">Cell inner membrane</location>
        <topology evidence="1">Multi-pass membrane protein</topology>
    </subcellularLocation>
</comment>